<name>A0A7Z8D0J2_CARDV</name>
<reference evidence="9 10" key="1">
    <citation type="journal article" date="2018" name="Int. J. Food Microbiol.">
        <title>Growth of Carnobacterium spp. isolated from chilled vacuum-packaged meat under relevant acidic conditions.</title>
        <authorList>
            <person name="Zhang P."/>
            <person name="Badoni M."/>
            <person name="Ganzle M."/>
            <person name="Yang X."/>
        </authorList>
    </citation>
    <scope>NUCLEOTIDE SEQUENCE [LARGE SCALE GENOMIC DNA]</scope>
    <source>
        <strain evidence="9 10">B2</strain>
    </source>
</reference>
<dbReference type="SUPFAM" id="SSF103473">
    <property type="entry name" value="MFS general substrate transporter"/>
    <property type="match status" value="1"/>
</dbReference>
<dbReference type="GO" id="GO:0005886">
    <property type="term" value="C:plasma membrane"/>
    <property type="evidence" value="ECO:0007669"/>
    <property type="project" value="UniProtKB-SubCell"/>
</dbReference>
<feature type="transmembrane region" description="Helical" evidence="7">
    <location>
        <begin position="232"/>
        <end position="257"/>
    </location>
</feature>
<feature type="transmembrane region" description="Helical" evidence="7">
    <location>
        <begin position="20"/>
        <end position="38"/>
    </location>
</feature>
<organism evidence="9 10">
    <name type="scientific">Carnobacterium divergens</name>
    <name type="common">Lactobacillus divergens</name>
    <dbReference type="NCBI Taxonomy" id="2748"/>
    <lineage>
        <taxon>Bacteria</taxon>
        <taxon>Bacillati</taxon>
        <taxon>Bacillota</taxon>
        <taxon>Bacilli</taxon>
        <taxon>Lactobacillales</taxon>
        <taxon>Carnobacteriaceae</taxon>
        <taxon>Carnobacterium</taxon>
    </lineage>
</organism>
<feature type="transmembrane region" description="Helical" evidence="7">
    <location>
        <begin position="269"/>
        <end position="287"/>
    </location>
</feature>
<dbReference type="InterPro" id="IPR036259">
    <property type="entry name" value="MFS_trans_sf"/>
</dbReference>
<feature type="transmembrane region" description="Helical" evidence="7">
    <location>
        <begin position="180"/>
        <end position="200"/>
    </location>
</feature>
<feature type="transmembrane region" description="Helical" evidence="7">
    <location>
        <begin position="366"/>
        <end position="386"/>
    </location>
</feature>
<dbReference type="PANTHER" id="PTHR23517">
    <property type="entry name" value="RESISTANCE PROTEIN MDTM, PUTATIVE-RELATED-RELATED"/>
    <property type="match status" value="1"/>
</dbReference>
<keyword evidence="2" id="KW-0813">Transport</keyword>
<evidence type="ECO:0000313" key="9">
    <source>
        <dbReference type="EMBL" id="TFJ26508.1"/>
    </source>
</evidence>
<evidence type="ECO:0000256" key="7">
    <source>
        <dbReference type="SAM" id="Phobius"/>
    </source>
</evidence>
<dbReference type="InterPro" id="IPR020846">
    <property type="entry name" value="MFS_dom"/>
</dbReference>
<evidence type="ECO:0000259" key="8">
    <source>
        <dbReference type="PROSITE" id="PS50850"/>
    </source>
</evidence>
<evidence type="ECO:0000256" key="3">
    <source>
        <dbReference type="ARBA" id="ARBA00022475"/>
    </source>
</evidence>
<dbReference type="PANTHER" id="PTHR23517:SF3">
    <property type="entry name" value="INTEGRAL MEMBRANE TRANSPORT PROTEIN"/>
    <property type="match status" value="1"/>
</dbReference>
<dbReference type="NCBIfam" id="TIGR00897">
    <property type="entry name" value="2A0118"/>
    <property type="match status" value="1"/>
</dbReference>
<evidence type="ECO:0000256" key="2">
    <source>
        <dbReference type="ARBA" id="ARBA00022448"/>
    </source>
</evidence>
<protein>
    <recommendedName>
        <fullName evidence="8">Major facilitator superfamily (MFS) profile domain-containing protein</fullName>
    </recommendedName>
</protein>
<comment type="subcellular location">
    <subcellularLocation>
        <location evidence="1">Cell membrane</location>
        <topology evidence="1">Multi-pass membrane protein</topology>
    </subcellularLocation>
</comment>
<keyword evidence="5 7" id="KW-1133">Transmembrane helix</keyword>
<evidence type="ECO:0000256" key="6">
    <source>
        <dbReference type="ARBA" id="ARBA00023136"/>
    </source>
</evidence>
<dbReference type="InterPro" id="IPR004748">
    <property type="entry name" value="Polyol_permease-like"/>
</dbReference>
<dbReference type="GO" id="GO:0022857">
    <property type="term" value="F:transmembrane transporter activity"/>
    <property type="evidence" value="ECO:0007669"/>
    <property type="project" value="InterPro"/>
</dbReference>
<dbReference type="EMBL" id="NRPP01000011">
    <property type="protein sequence ID" value="TFJ26508.1"/>
    <property type="molecule type" value="Genomic_DNA"/>
</dbReference>
<dbReference type="PROSITE" id="PS50850">
    <property type="entry name" value="MFS"/>
    <property type="match status" value="1"/>
</dbReference>
<sequence>MRMEKERMEVKINNKMQASVSIFWGYAAISIFMIGSGLEQAFLSKQLLDLGFLSNQSAIVFTIYGVSVALSAWLTAILSDLIGIKKLMIFGTVSWIIFQIGFIVFGILPGSYRMIIIMYGLRGISFPLFVYAFISLLTQITPTKKLPSAMGAFWFAYSLGLGVFGSYLPSLTIPKIGYVGTLWLAVLFVGIAGLISLIGLKNVPISVRQEVKQGTGETFKDSITILFRKPKIFLAAIVKMINQLAANGYVIAMPLFLTSHKIGFTMSEWLQIWGLMYIVNIAFNLIWGMVANHLPWHRVVEWFGCVGMALACILFYYVPYLYGPNVIAMFGVAALFGAALAAFTPISAIFVALAPEETGAAMSIHNLAGGLSQFVGYGVTGVLLSLFDTAGFVWSMAGIYLIGAICAHFLAVKE</sequence>
<dbReference type="AlphaFoldDB" id="A0A7Z8D0J2"/>
<feature type="domain" description="Major facilitator superfamily (MFS) profile" evidence="8">
    <location>
        <begin position="16"/>
        <end position="414"/>
    </location>
</feature>
<comment type="caution">
    <text evidence="9">The sequence shown here is derived from an EMBL/GenBank/DDBJ whole genome shotgun (WGS) entry which is preliminary data.</text>
</comment>
<feature type="transmembrane region" description="Helical" evidence="7">
    <location>
        <begin position="58"/>
        <end position="78"/>
    </location>
</feature>
<keyword evidence="4 7" id="KW-0812">Transmembrane</keyword>
<dbReference type="Pfam" id="PF07690">
    <property type="entry name" value="MFS_1"/>
    <property type="match status" value="1"/>
</dbReference>
<evidence type="ECO:0000256" key="4">
    <source>
        <dbReference type="ARBA" id="ARBA00022692"/>
    </source>
</evidence>
<feature type="transmembrane region" description="Helical" evidence="7">
    <location>
        <begin position="299"/>
        <end position="320"/>
    </location>
</feature>
<evidence type="ECO:0000313" key="10">
    <source>
        <dbReference type="Proteomes" id="UP000297938"/>
    </source>
</evidence>
<feature type="transmembrane region" description="Helical" evidence="7">
    <location>
        <begin position="87"/>
        <end position="108"/>
    </location>
</feature>
<feature type="transmembrane region" description="Helical" evidence="7">
    <location>
        <begin position="326"/>
        <end position="354"/>
    </location>
</feature>
<feature type="transmembrane region" description="Helical" evidence="7">
    <location>
        <begin position="392"/>
        <end position="412"/>
    </location>
</feature>
<dbReference type="CDD" id="cd17337">
    <property type="entry name" value="MFS_CsbX"/>
    <property type="match status" value="1"/>
</dbReference>
<evidence type="ECO:0000256" key="5">
    <source>
        <dbReference type="ARBA" id="ARBA00022989"/>
    </source>
</evidence>
<proteinExistence type="predicted"/>
<dbReference type="Gene3D" id="1.20.1250.20">
    <property type="entry name" value="MFS general substrate transporter like domains"/>
    <property type="match status" value="2"/>
</dbReference>
<evidence type="ECO:0000256" key="1">
    <source>
        <dbReference type="ARBA" id="ARBA00004651"/>
    </source>
</evidence>
<dbReference type="Proteomes" id="UP000297938">
    <property type="component" value="Unassembled WGS sequence"/>
</dbReference>
<dbReference type="InterPro" id="IPR011701">
    <property type="entry name" value="MFS"/>
</dbReference>
<dbReference type="InterPro" id="IPR050171">
    <property type="entry name" value="MFS_Transporters"/>
</dbReference>
<gene>
    <name evidence="9" type="ORF">CKN69_07045</name>
</gene>
<feature type="transmembrane region" description="Helical" evidence="7">
    <location>
        <begin position="149"/>
        <end position="168"/>
    </location>
</feature>
<accession>A0A7Z8D0J2</accession>
<feature type="transmembrane region" description="Helical" evidence="7">
    <location>
        <begin position="114"/>
        <end position="137"/>
    </location>
</feature>
<keyword evidence="6 7" id="KW-0472">Membrane</keyword>
<keyword evidence="3" id="KW-1003">Cell membrane</keyword>